<dbReference type="Gene3D" id="3.30.1370.10">
    <property type="entry name" value="K Homology domain, type 1"/>
    <property type="match status" value="1"/>
</dbReference>
<evidence type="ECO:0000256" key="1">
    <source>
        <dbReference type="ARBA" id="ARBA00022884"/>
    </source>
</evidence>
<evidence type="ECO:0000256" key="2">
    <source>
        <dbReference type="PROSITE-ProRule" id="PRU00117"/>
    </source>
</evidence>
<dbReference type="InterPro" id="IPR036612">
    <property type="entry name" value="KH_dom_type_1_sf"/>
</dbReference>
<feature type="compositionally biased region" description="Basic residues" evidence="3">
    <location>
        <begin position="82"/>
        <end position="102"/>
    </location>
</feature>
<proteinExistence type="predicted"/>
<dbReference type="GO" id="GO:0005634">
    <property type="term" value="C:nucleus"/>
    <property type="evidence" value="ECO:0007669"/>
    <property type="project" value="TreeGrafter"/>
</dbReference>
<dbReference type="InterPro" id="IPR045071">
    <property type="entry name" value="BBP-like"/>
</dbReference>
<dbReference type="SMART" id="SM00322">
    <property type="entry name" value="KH"/>
    <property type="match status" value="1"/>
</dbReference>
<protein>
    <recommendedName>
        <fullName evidence="4">K Homology domain-containing protein</fullName>
    </recommendedName>
</protein>
<dbReference type="PANTHER" id="PTHR11208:SF117">
    <property type="entry name" value="KH DOMAIN-CONTAINING PROTEIN"/>
    <property type="match status" value="1"/>
</dbReference>
<comment type="caution">
    <text evidence="5">The sequence shown here is derived from an EMBL/GenBank/DDBJ whole genome shotgun (WGS) entry which is preliminary data.</text>
</comment>
<dbReference type="PROSITE" id="PS50084">
    <property type="entry name" value="KH_TYPE_1"/>
    <property type="match status" value="1"/>
</dbReference>
<feature type="region of interest" description="Disordered" evidence="3">
    <location>
        <begin position="50"/>
        <end position="132"/>
    </location>
</feature>
<dbReference type="InterPro" id="IPR055256">
    <property type="entry name" value="KH_1_KHDC4/BBP-like"/>
</dbReference>
<accession>A0AA39HWQ6</accession>
<dbReference type="SUPFAM" id="SSF54791">
    <property type="entry name" value="Eukaryotic type KH-domain (KH-domain type I)"/>
    <property type="match status" value="1"/>
</dbReference>
<feature type="domain" description="K Homology" evidence="4">
    <location>
        <begin position="139"/>
        <end position="233"/>
    </location>
</feature>
<evidence type="ECO:0000313" key="6">
    <source>
        <dbReference type="Proteomes" id="UP001175271"/>
    </source>
</evidence>
<gene>
    <name evidence="5" type="ORF">QR680_006161</name>
</gene>
<dbReference type="InterPro" id="IPR004087">
    <property type="entry name" value="KH_dom"/>
</dbReference>
<evidence type="ECO:0000313" key="5">
    <source>
        <dbReference type="EMBL" id="KAK0412348.1"/>
    </source>
</evidence>
<dbReference type="Proteomes" id="UP001175271">
    <property type="component" value="Unassembled WGS sequence"/>
</dbReference>
<sequence>MADRKASVAEQPSDLDKRLSTVEKILGDVLRVADDNETQIPSKIKQLLQKAQKICTDSDGSEELADVPAQDPTVTPSTRATKAAKKSGSRKKKSSTPRKKGAVFRPFCDSQDSVSSDAEKSDKNARPGNIRKTVKTRGKLLLVKIPIPTEPADVNYIGRILGPRGISVRELENRTSCKIVIQGRGSIRDPVQEERLRDMPGYEHLKEELHIRVTAISEGDAAAAQERLNTARQLLERLLIVKNDLYKQRQLVQYALMNGTYRPNHSILKVK</sequence>
<dbReference type="GO" id="GO:0003729">
    <property type="term" value="F:mRNA binding"/>
    <property type="evidence" value="ECO:0007669"/>
    <property type="project" value="TreeGrafter"/>
</dbReference>
<keyword evidence="6" id="KW-1185">Reference proteome</keyword>
<dbReference type="Pfam" id="PF22675">
    <property type="entry name" value="KH-I_KHDC4-BBP"/>
    <property type="match status" value="1"/>
</dbReference>
<reference evidence="5" key="1">
    <citation type="submission" date="2023-06" db="EMBL/GenBank/DDBJ databases">
        <title>Genomic analysis of the entomopathogenic nematode Steinernema hermaphroditum.</title>
        <authorList>
            <person name="Schwarz E.M."/>
            <person name="Heppert J.K."/>
            <person name="Baniya A."/>
            <person name="Schwartz H.T."/>
            <person name="Tan C.-H."/>
            <person name="Antoshechkin I."/>
            <person name="Sternberg P.W."/>
            <person name="Goodrich-Blair H."/>
            <person name="Dillman A.R."/>
        </authorList>
    </citation>
    <scope>NUCLEOTIDE SEQUENCE</scope>
    <source>
        <strain evidence="5">PS9179</strain>
        <tissue evidence="5">Whole animal</tissue>
    </source>
</reference>
<dbReference type="PANTHER" id="PTHR11208">
    <property type="entry name" value="RNA-BINDING PROTEIN RELATED"/>
    <property type="match status" value="1"/>
</dbReference>
<dbReference type="EMBL" id="JAUCMV010000003">
    <property type="protein sequence ID" value="KAK0412348.1"/>
    <property type="molecule type" value="Genomic_DNA"/>
</dbReference>
<evidence type="ECO:0000256" key="3">
    <source>
        <dbReference type="SAM" id="MobiDB-lite"/>
    </source>
</evidence>
<evidence type="ECO:0000259" key="4">
    <source>
        <dbReference type="SMART" id="SM00322"/>
    </source>
</evidence>
<dbReference type="GO" id="GO:0048024">
    <property type="term" value="P:regulation of mRNA splicing, via spliceosome"/>
    <property type="evidence" value="ECO:0007669"/>
    <property type="project" value="TreeGrafter"/>
</dbReference>
<name>A0AA39HWQ6_9BILA</name>
<keyword evidence="1 2" id="KW-0694">RNA-binding</keyword>
<organism evidence="5 6">
    <name type="scientific">Steinernema hermaphroditum</name>
    <dbReference type="NCBI Taxonomy" id="289476"/>
    <lineage>
        <taxon>Eukaryota</taxon>
        <taxon>Metazoa</taxon>
        <taxon>Ecdysozoa</taxon>
        <taxon>Nematoda</taxon>
        <taxon>Chromadorea</taxon>
        <taxon>Rhabditida</taxon>
        <taxon>Tylenchina</taxon>
        <taxon>Panagrolaimomorpha</taxon>
        <taxon>Strongyloidoidea</taxon>
        <taxon>Steinernematidae</taxon>
        <taxon>Steinernema</taxon>
    </lineage>
</organism>
<dbReference type="AlphaFoldDB" id="A0AA39HWQ6"/>